<reference evidence="1" key="1">
    <citation type="submission" date="2019-11" db="EMBL/GenBank/DDBJ databases">
        <title>Nori genome reveals adaptations in red seaweeds to the harsh intertidal environment.</title>
        <authorList>
            <person name="Wang D."/>
            <person name="Mao Y."/>
        </authorList>
    </citation>
    <scope>NUCLEOTIDE SEQUENCE</scope>
    <source>
        <tissue evidence="1">Gametophyte</tissue>
    </source>
</reference>
<organism evidence="1 2">
    <name type="scientific">Pyropia yezoensis</name>
    <name type="common">Susabi-nori</name>
    <name type="synonym">Porphyra yezoensis</name>
    <dbReference type="NCBI Taxonomy" id="2788"/>
    <lineage>
        <taxon>Eukaryota</taxon>
        <taxon>Rhodophyta</taxon>
        <taxon>Bangiophyceae</taxon>
        <taxon>Bangiales</taxon>
        <taxon>Bangiaceae</taxon>
        <taxon>Pyropia</taxon>
    </lineage>
</organism>
<keyword evidence="2" id="KW-1185">Reference proteome</keyword>
<accession>A0ACC3C4T8</accession>
<protein>
    <submittedName>
        <fullName evidence="1">Uncharacterized protein</fullName>
    </submittedName>
</protein>
<name>A0ACC3C4T8_PYRYE</name>
<dbReference type="EMBL" id="CM020619">
    <property type="protein sequence ID" value="KAK1864995.1"/>
    <property type="molecule type" value="Genomic_DNA"/>
</dbReference>
<evidence type="ECO:0000313" key="1">
    <source>
        <dbReference type="EMBL" id="KAK1864995.1"/>
    </source>
</evidence>
<gene>
    <name evidence="1" type="ORF">I4F81_007531</name>
</gene>
<evidence type="ECO:0000313" key="2">
    <source>
        <dbReference type="Proteomes" id="UP000798662"/>
    </source>
</evidence>
<dbReference type="Proteomes" id="UP000798662">
    <property type="component" value="Chromosome 2"/>
</dbReference>
<comment type="caution">
    <text evidence="1">The sequence shown here is derived from an EMBL/GenBank/DDBJ whole genome shotgun (WGS) entry which is preliminary data.</text>
</comment>
<proteinExistence type="predicted"/>
<sequence>MSARPGLTVGTCFGISQRPPPPPHALLLPLHTPLSTPPRGNVGGGAANGAASRRFVPVARQSPGPPPLKQPPQRRTPATTAACDAATAERAAAAPVAAAGVATACRTLPVGWSCHTPARRGAGGGGGTVPAVPSFLPAARPHPLLPSHPPEGKGAEMAANDSLDAVQDLVDAADEAVARVTAAAPAAQPPATLSASVTSVGGGPLSPAPPPPLHPPPHSPPPPPLPLSAATTSGHAAGASWRGAPRVPGTAGRVAPHRRGHPAARDADGGGQDGGRGVPPPPRGGRWGWRWWCRWRRWWGWYRRRQRIVKWLWLGMLRRRPRRGAPARLGGTPPRRCVLHEGAVPAAARCWCTSAGGGRKLGVVGGGGEESGHAHAACRAGGE</sequence>